<proteinExistence type="predicted"/>
<evidence type="ECO:0000259" key="1">
    <source>
        <dbReference type="Pfam" id="PF11823"/>
    </source>
</evidence>
<dbReference type="EMBL" id="DYVF01000045">
    <property type="protein sequence ID" value="HJG31179.1"/>
    <property type="molecule type" value="Genomic_DNA"/>
</dbReference>
<accession>A0A921LRP2</accession>
<dbReference type="Pfam" id="PF11823">
    <property type="entry name" value="Se_S_carrier"/>
    <property type="match status" value="1"/>
</dbReference>
<gene>
    <name evidence="2" type="ORF">K8U80_07260</name>
</gene>
<dbReference type="AlphaFoldDB" id="A0A921LRP2"/>
<dbReference type="InterPro" id="IPR021778">
    <property type="entry name" value="Se/S_carrier-like"/>
</dbReference>
<comment type="caution">
    <text evidence="2">The sequence shown here is derived from an EMBL/GenBank/DDBJ whole genome shotgun (WGS) entry which is preliminary data.</text>
</comment>
<name>A0A921LRP2_9ACTN</name>
<evidence type="ECO:0000313" key="2">
    <source>
        <dbReference type="EMBL" id="HJG31179.1"/>
    </source>
</evidence>
<evidence type="ECO:0000313" key="3">
    <source>
        <dbReference type="Proteomes" id="UP000746751"/>
    </source>
</evidence>
<reference evidence="2" key="2">
    <citation type="submission" date="2021-09" db="EMBL/GenBank/DDBJ databases">
        <authorList>
            <person name="Gilroy R."/>
        </authorList>
    </citation>
    <scope>NUCLEOTIDE SEQUENCE</scope>
    <source>
        <strain evidence="2">ChiGjej2B2-7701</strain>
    </source>
</reference>
<sequence length="80" mass="8724">MGRVRTERYVASFSSTFDAMEAERLCHEAGVEGRIIPLPVEIDSECGMAWSMPHDEAVLAAFEASVAGHLVPEGIYTLVL</sequence>
<dbReference type="Proteomes" id="UP000746751">
    <property type="component" value="Unassembled WGS sequence"/>
</dbReference>
<reference evidence="2" key="1">
    <citation type="journal article" date="2021" name="PeerJ">
        <title>Extensive microbial diversity within the chicken gut microbiome revealed by metagenomics and culture.</title>
        <authorList>
            <person name="Gilroy R."/>
            <person name="Ravi A."/>
            <person name="Getino M."/>
            <person name="Pursley I."/>
            <person name="Horton D.L."/>
            <person name="Alikhan N.F."/>
            <person name="Baker D."/>
            <person name="Gharbi K."/>
            <person name="Hall N."/>
            <person name="Watson M."/>
            <person name="Adriaenssens E.M."/>
            <person name="Foster-Nyarko E."/>
            <person name="Jarju S."/>
            <person name="Secka A."/>
            <person name="Antonio M."/>
            <person name="Oren A."/>
            <person name="Chaudhuri R.R."/>
            <person name="La Ragione R."/>
            <person name="Hildebrand F."/>
            <person name="Pallen M.J."/>
        </authorList>
    </citation>
    <scope>NUCLEOTIDE SEQUENCE</scope>
    <source>
        <strain evidence="2">ChiGjej2B2-7701</strain>
    </source>
</reference>
<organism evidence="2 3">
    <name type="scientific">Collinsella ihumii</name>
    <dbReference type="NCBI Taxonomy" id="1720204"/>
    <lineage>
        <taxon>Bacteria</taxon>
        <taxon>Bacillati</taxon>
        <taxon>Actinomycetota</taxon>
        <taxon>Coriobacteriia</taxon>
        <taxon>Coriobacteriales</taxon>
        <taxon>Coriobacteriaceae</taxon>
        <taxon>Collinsella</taxon>
    </lineage>
</organism>
<feature type="domain" description="Putative Se/S carrier protein-like" evidence="1">
    <location>
        <begin position="8"/>
        <end position="76"/>
    </location>
</feature>
<protein>
    <submittedName>
        <fullName evidence="2">DUF3343 domain-containing protein</fullName>
    </submittedName>
</protein>